<gene>
    <name evidence="1" type="ORF">PR048_013595</name>
</gene>
<protein>
    <submittedName>
        <fullName evidence="1">Uncharacterized protein</fullName>
    </submittedName>
</protein>
<evidence type="ECO:0000313" key="2">
    <source>
        <dbReference type="Proteomes" id="UP001159363"/>
    </source>
</evidence>
<sequence length="224" mass="23440">MSDSTAVHAWQSPALCTVIPAQHLELWNMVQLDSRIYRALSFQRCSILTSITLIGCQDLDVKSCPNLFTSLHIEYGAAPECKDGKWEISEKICPPEASSGMIPTCKNLGGNPAENQIQFAMMEGDLLAGRGPISVKCGPGSLTAGYKVETLLGYLTGGEGVTSCQLFTFAITLLHRSAQLWCWTSGLVLVSGGVGAAPGTAVAGISGAGAGWASAASFTVPWAG</sequence>
<keyword evidence="2" id="KW-1185">Reference proteome</keyword>
<proteinExistence type="predicted"/>
<dbReference type="EMBL" id="JARBHB010000004">
    <property type="protein sequence ID" value="KAJ8887380.1"/>
    <property type="molecule type" value="Genomic_DNA"/>
</dbReference>
<name>A0ABQ9HTF6_9NEOP</name>
<comment type="caution">
    <text evidence="1">The sequence shown here is derived from an EMBL/GenBank/DDBJ whole genome shotgun (WGS) entry which is preliminary data.</text>
</comment>
<organism evidence="1 2">
    <name type="scientific">Dryococelus australis</name>
    <dbReference type="NCBI Taxonomy" id="614101"/>
    <lineage>
        <taxon>Eukaryota</taxon>
        <taxon>Metazoa</taxon>
        <taxon>Ecdysozoa</taxon>
        <taxon>Arthropoda</taxon>
        <taxon>Hexapoda</taxon>
        <taxon>Insecta</taxon>
        <taxon>Pterygota</taxon>
        <taxon>Neoptera</taxon>
        <taxon>Polyneoptera</taxon>
        <taxon>Phasmatodea</taxon>
        <taxon>Verophasmatodea</taxon>
        <taxon>Anareolatae</taxon>
        <taxon>Phasmatidae</taxon>
        <taxon>Eurycanthinae</taxon>
        <taxon>Dryococelus</taxon>
    </lineage>
</organism>
<evidence type="ECO:0000313" key="1">
    <source>
        <dbReference type="EMBL" id="KAJ8887380.1"/>
    </source>
</evidence>
<reference evidence="1 2" key="1">
    <citation type="submission" date="2023-02" db="EMBL/GenBank/DDBJ databases">
        <title>LHISI_Scaffold_Assembly.</title>
        <authorList>
            <person name="Stuart O.P."/>
            <person name="Cleave R."/>
            <person name="Magrath M.J.L."/>
            <person name="Mikheyev A.S."/>
        </authorList>
    </citation>
    <scope>NUCLEOTIDE SEQUENCE [LARGE SCALE GENOMIC DNA]</scope>
    <source>
        <strain evidence="1">Daus_M_001</strain>
        <tissue evidence="1">Leg muscle</tissue>
    </source>
</reference>
<dbReference type="Proteomes" id="UP001159363">
    <property type="component" value="Chromosome X"/>
</dbReference>
<accession>A0ABQ9HTF6</accession>